<dbReference type="CDD" id="cd00030">
    <property type="entry name" value="C2"/>
    <property type="match status" value="2"/>
</dbReference>
<dbReference type="InterPro" id="IPR044511">
    <property type="entry name" value="At1g03370/At5g50170-like"/>
</dbReference>
<dbReference type="SUPFAM" id="SSF49562">
    <property type="entry name" value="C2 domain (Calcium/lipid-binding domain, CaLB)"/>
    <property type="match status" value="2"/>
</dbReference>
<keyword evidence="4" id="KW-0472">Membrane</keyword>
<feature type="region of interest" description="Disordered" evidence="5">
    <location>
        <begin position="155"/>
        <end position="174"/>
    </location>
</feature>
<gene>
    <name evidence="8" type="ORF">SSX86_000283</name>
</gene>
<evidence type="ECO:0000256" key="4">
    <source>
        <dbReference type="ARBA" id="ARBA00023136"/>
    </source>
</evidence>
<dbReference type="SMART" id="SM00239">
    <property type="entry name" value="C2"/>
    <property type="match status" value="2"/>
</dbReference>
<feature type="compositionally biased region" description="Basic and acidic residues" evidence="5">
    <location>
        <begin position="155"/>
        <end position="169"/>
    </location>
</feature>
<dbReference type="PANTHER" id="PTHR46296">
    <property type="entry name" value="BNAA05G37250D PROTEIN"/>
    <property type="match status" value="1"/>
</dbReference>
<dbReference type="PROSITE" id="PS51778">
    <property type="entry name" value="VAST"/>
    <property type="match status" value="2"/>
</dbReference>
<evidence type="ECO:0000313" key="9">
    <source>
        <dbReference type="Proteomes" id="UP001408789"/>
    </source>
</evidence>
<feature type="region of interest" description="Disordered" evidence="5">
    <location>
        <begin position="192"/>
        <end position="223"/>
    </location>
</feature>
<dbReference type="PROSITE" id="PS50004">
    <property type="entry name" value="C2"/>
    <property type="match status" value="2"/>
</dbReference>
<feature type="domain" description="VASt" evidence="7">
    <location>
        <begin position="850"/>
        <end position="1013"/>
    </location>
</feature>
<dbReference type="InterPro" id="IPR004182">
    <property type="entry name" value="GRAM"/>
</dbReference>
<protein>
    <recommendedName>
        <fullName evidence="10">C2 and GRAM domain-containing protein</fullName>
    </recommendedName>
</protein>
<dbReference type="EMBL" id="JBCNJP010000002">
    <property type="protein sequence ID" value="KAK9080525.1"/>
    <property type="molecule type" value="Genomic_DNA"/>
</dbReference>
<comment type="caution">
    <text evidence="8">The sequence shown here is derived from an EMBL/GenBank/DDBJ whole genome shotgun (WGS) entry which is preliminary data.</text>
</comment>
<organism evidence="8 9">
    <name type="scientific">Deinandra increscens subsp. villosa</name>
    <dbReference type="NCBI Taxonomy" id="3103831"/>
    <lineage>
        <taxon>Eukaryota</taxon>
        <taxon>Viridiplantae</taxon>
        <taxon>Streptophyta</taxon>
        <taxon>Embryophyta</taxon>
        <taxon>Tracheophyta</taxon>
        <taxon>Spermatophyta</taxon>
        <taxon>Magnoliopsida</taxon>
        <taxon>eudicotyledons</taxon>
        <taxon>Gunneridae</taxon>
        <taxon>Pentapetalae</taxon>
        <taxon>asterids</taxon>
        <taxon>campanulids</taxon>
        <taxon>Asterales</taxon>
        <taxon>Asteraceae</taxon>
        <taxon>Asteroideae</taxon>
        <taxon>Heliantheae alliance</taxon>
        <taxon>Madieae</taxon>
        <taxon>Madiinae</taxon>
        <taxon>Deinandra</taxon>
    </lineage>
</organism>
<keyword evidence="2" id="KW-0812">Transmembrane</keyword>
<dbReference type="PANTHER" id="PTHR46296:SF7">
    <property type="entry name" value="C2 DOMAIN-CONTAINING PROTEIN"/>
    <property type="match status" value="1"/>
</dbReference>
<dbReference type="PRINTS" id="PR00360">
    <property type="entry name" value="C2DOMAIN"/>
</dbReference>
<dbReference type="Gene3D" id="2.30.29.30">
    <property type="entry name" value="Pleckstrin-homology domain (PH domain)/Phosphotyrosine-binding domain (PTB)"/>
    <property type="match status" value="1"/>
</dbReference>
<evidence type="ECO:0000256" key="1">
    <source>
        <dbReference type="ARBA" id="ARBA00004167"/>
    </source>
</evidence>
<dbReference type="Pfam" id="PF00168">
    <property type="entry name" value="C2"/>
    <property type="match status" value="2"/>
</dbReference>
<dbReference type="Pfam" id="PF16016">
    <property type="entry name" value="VASt"/>
    <property type="match status" value="2"/>
</dbReference>
<dbReference type="GO" id="GO:0016020">
    <property type="term" value="C:membrane"/>
    <property type="evidence" value="ECO:0007669"/>
    <property type="project" value="UniProtKB-SubCell"/>
</dbReference>
<evidence type="ECO:0008006" key="10">
    <source>
        <dbReference type="Google" id="ProtNLM"/>
    </source>
</evidence>
<reference evidence="8 9" key="1">
    <citation type="submission" date="2024-04" db="EMBL/GenBank/DDBJ databases">
        <title>The reference genome of an endangered Asteraceae, Deinandra increscens subsp. villosa, native to the Central Coast of California.</title>
        <authorList>
            <person name="Guilliams M."/>
            <person name="Hasenstab-Lehman K."/>
            <person name="Meyer R."/>
            <person name="Mcevoy S."/>
        </authorList>
    </citation>
    <scope>NUCLEOTIDE SEQUENCE [LARGE SCALE GENOMIC DNA]</scope>
    <source>
        <tissue evidence="8">Leaf</tissue>
    </source>
</reference>
<feature type="domain" description="C2" evidence="6">
    <location>
        <begin position="509"/>
        <end position="628"/>
    </location>
</feature>
<proteinExistence type="predicted"/>
<feature type="domain" description="VASt" evidence="7">
    <location>
        <begin position="243"/>
        <end position="415"/>
    </location>
</feature>
<dbReference type="AlphaFoldDB" id="A0AAP0DW80"/>
<feature type="compositionally biased region" description="Low complexity" evidence="5">
    <location>
        <begin position="193"/>
        <end position="208"/>
    </location>
</feature>
<dbReference type="InterPro" id="IPR000008">
    <property type="entry name" value="C2_dom"/>
</dbReference>
<dbReference type="InterPro" id="IPR035892">
    <property type="entry name" value="C2_domain_sf"/>
</dbReference>
<feature type="domain" description="C2" evidence="6">
    <location>
        <begin position="1"/>
        <end position="96"/>
    </location>
</feature>
<dbReference type="Proteomes" id="UP001408789">
    <property type="component" value="Unassembled WGS sequence"/>
</dbReference>
<evidence type="ECO:0000259" key="7">
    <source>
        <dbReference type="PROSITE" id="PS51778"/>
    </source>
</evidence>
<dbReference type="SMART" id="SM00568">
    <property type="entry name" value="GRAM"/>
    <property type="match status" value="1"/>
</dbReference>
<evidence type="ECO:0000259" key="6">
    <source>
        <dbReference type="PROSITE" id="PS50004"/>
    </source>
</evidence>
<evidence type="ECO:0000256" key="3">
    <source>
        <dbReference type="ARBA" id="ARBA00022989"/>
    </source>
</evidence>
<keyword evidence="9" id="KW-1185">Reference proteome</keyword>
<name>A0AAP0DW80_9ASTR</name>
<evidence type="ECO:0000256" key="5">
    <source>
        <dbReference type="SAM" id="MobiDB-lite"/>
    </source>
</evidence>
<dbReference type="InterPro" id="IPR011993">
    <property type="entry name" value="PH-like_dom_sf"/>
</dbReference>
<keyword evidence="3" id="KW-1133">Transmembrane helix</keyword>
<accession>A0AAP0DW80</accession>
<comment type="subcellular location">
    <subcellularLocation>
        <location evidence="1">Membrane</location>
        <topology evidence="1">Single-pass membrane protein</topology>
    </subcellularLocation>
</comment>
<evidence type="ECO:0000313" key="8">
    <source>
        <dbReference type="EMBL" id="KAK9080525.1"/>
    </source>
</evidence>
<dbReference type="Pfam" id="PF02893">
    <property type="entry name" value="GRAM"/>
    <property type="match status" value="1"/>
</dbReference>
<evidence type="ECO:0000256" key="2">
    <source>
        <dbReference type="ARBA" id="ARBA00022692"/>
    </source>
</evidence>
<dbReference type="InterPro" id="IPR031968">
    <property type="entry name" value="VASt"/>
</dbReference>
<dbReference type="Gene3D" id="2.60.40.150">
    <property type="entry name" value="C2 domain"/>
    <property type="match status" value="2"/>
</dbReference>
<sequence length="1025" mass="116371">MKLYVYVLEGKDFANKQSFVKLKVGKMKSRTRVLKNAENPVWNEEFAFRVRSLEDDELIVSVYHEDDDDEEDDGFSGLFKNSCGELVGRVRIPLWAVAAEEDHHLQPTWFSVVKSGKLMKKECGKVLLALSLHGRNQDIPDANQKFLQTSITDHNSDTCDIKQSPSHDSKPRKKILNSLTRRFEKIFKKHNDPSIIDDSSDLPTTSSDNGESTDEPPITTTFEDSMETMESITDQKEMPENLQGGVLIDETYVVPPKDLNHFLFAPDSQFMKELATIQGTTNVHESPWVWESGQTPSLTRTITYTKGATKLVKASKVTEDQTYIKANGNEFAVSVRVDTPHVPYGSTFRVKLLYKIMQGLEIEGDETSRILVSWGIDFYQSTMMKSMIEHGAKQGLKESFDQFSELLGQTFTPVNQMTVLDKSQTLATLQNEHESDWHLAVGYLCNFTVVSTVFMVLYVFVHILLCEPTRVQGLEFNGLELPDSFGEFVTCGIIFFNLERVYIMVSRFIQARLRRGNDHGVKAQGEGWVLTIAIIEGTNLAAMDSSGFSDPYVVLTCNGKTRTSSVKLQTLDPHWNEVLEFDAAEEPPSLLDVEVFDFDGPFGQAASLGHSEIRFLRHTSEELADMWVLLEGKLAQSLQSKLHLRIFLDNNNGVETIKEYLTKVEKEAGKKLNVKSPHRNSTFQKLFSLPPEEFLVGDFSCSLKRRLPLQGRLFVSSRIVGFYANLFGHKTKFSFLWEDVEAIHILPPTLASVGSPILMMVLLKGRGVDARHGAKSLDEEGRLCFYFHSFVSFSSAKRTIMALWRTRSSNPDQKIDTFDDKTVTFQDQQEKDEKCPCEDVTSHLVVEDAKMSKIYSEELPLNVESVMEIFKGGDFEHKVMGKLCRLNYNTTNWENVTGRSDTLERHLCWKFNRRVSSFGGDVTCTQQKSRATDGKGWAINEAMSLHDVPFGDHFYVQVKYEICDSRPGWCACDVFIGIVWLKSCKFEQRITRNVVVKFGGWIQEMFELVEREALMEIEGHGGDIR</sequence>